<dbReference type="GO" id="GO:0010273">
    <property type="term" value="P:detoxification of copper ion"/>
    <property type="evidence" value="ECO:0007669"/>
    <property type="project" value="TreeGrafter"/>
</dbReference>
<dbReference type="PANTHER" id="PTHR33447">
    <property type="entry name" value="GLUTATHIONE GAMMA-GLUTAMYLCYSTEINYLTRANSFERASE"/>
    <property type="match status" value="1"/>
</dbReference>
<dbReference type="InterPro" id="IPR007719">
    <property type="entry name" value="PCS_N"/>
</dbReference>
<evidence type="ECO:0000313" key="8">
    <source>
        <dbReference type="Proteomes" id="UP001222027"/>
    </source>
</evidence>
<organism evidence="7 8">
    <name type="scientific">Ensete ventricosum</name>
    <name type="common">Abyssinian banana</name>
    <name type="synonym">Musa ensete</name>
    <dbReference type="NCBI Taxonomy" id="4639"/>
    <lineage>
        <taxon>Eukaryota</taxon>
        <taxon>Viridiplantae</taxon>
        <taxon>Streptophyta</taxon>
        <taxon>Embryophyta</taxon>
        <taxon>Tracheophyta</taxon>
        <taxon>Spermatophyta</taxon>
        <taxon>Magnoliopsida</taxon>
        <taxon>Liliopsida</taxon>
        <taxon>Zingiberales</taxon>
        <taxon>Musaceae</taxon>
        <taxon>Ensete</taxon>
    </lineage>
</organism>
<dbReference type="PANTHER" id="PTHR33447:SF2">
    <property type="entry name" value="GLUTATHIONE GAMMA-GLUTAMYLCYSTEINYLTRANSFERASE"/>
    <property type="match status" value="1"/>
</dbReference>
<dbReference type="AlphaFoldDB" id="A0AAV8QEU8"/>
<dbReference type="InterPro" id="IPR038765">
    <property type="entry name" value="Papain-like_cys_pep_sf"/>
</dbReference>
<dbReference type="Pfam" id="PF09328">
    <property type="entry name" value="Phytochelatin_C"/>
    <property type="match status" value="1"/>
</dbReference>
<feature type="domain" description="Peptidase C83" evidence="6">
    <location>
        <begin position="1"/>
        <end position="221"/>
    </location>
</feature>
<dbReference type="EC" id="2.3.2.15" evidence="1"/>
<dbReference type="GO" id="GO:0046938">
    <property type="term" value="P:phytochelatin biosynthetic process"/>
    <property type="evidence" value="ECO:0007669"/>
    <property type="project" value="InterPro"/>
</dbReference>
<keyword evidence="2" id="KW-0104">Cadmium</keyword>
<proteinExistence type="predicted"/>
<evidence type="ECO:0000256" key="5">
    <source>
        <dbReference type="ARBA" id="ARBA00023315"/>
    </source>
</evidence>
<dbReference type="PROSITE" id="PS51443">
    <property type="entry name" value="PCS"/>
    <property type="match status" value="1"/>
</dbReference>
<dbReference type="Gene3D" id="3.90.70.30">
    <property type="entry name" value="Phytochelatin synthase, N-terminal domain"/>
    <property type="match status" value="1"/>
</dbReference>
<dbReference type="GO" id="GO:0016756">
    <property type="term" value="F:glutathione gamma-glutamylcysteinyltransferase activity"/>
    <property type="evidence" value="ECO:0007669"/>
    <property type="project" value="UniProtKB-EC"/>
</dbReference>
<dbReference type="SUPFAM" id="SSF54001">
    <property type="entry name" value="Cysteine proteinases"/>
    <property type="match status" value="1"/>
</dbReference>
<comment type="caution">
    <text evidence="7">The sequence shown here is derived from an EMBL/GenBank/DDBJ whole genome shotgun (WGS) entry which is preliminary data.</text>
</comment>
<dbReference type="FunFam" id="3.90.70.30:FF:000001">
    <property type="entry name" value="Glutathione gamma-glutamylcysteinyltransferase 1"/>
    <property type="match status" value="1"/>
</dbReference>
<keyword evidence="4" id="KW-0479">Metal-binding</keyword>
<evidence type="ECO:0000256" key="1">
    <source>
        <dbReference type="ARBA" id="ARBA00012468"/>
    </source>
</evidence>
<dbReference type="GO" id="GO:0046872">
    <property type="term" value="F:metal ion binding"/>
    <property type="evidence" value="ECO:0007669"/>
    <property type="project" value="UniProtKB-KW"/>
</dbReference>
<accession>A0AAV8QEU8</accession>
<protein>
    <recommendedName>
        <fullName evidence="1">glutathione gamma-glutamylcysteinyltransferase</fullName>
        <ecNumber evidence="1">2.3.2.15</ecNumber>
    </recommendedName>
</protein>
<dbReference type="GO" id="GO:0098849">
    <property type="term" value="P:cellular detoxification of cadmium ion"/>
    <property type="evidence" value="ECO:0007669"/>
    <property type="project" value="TreeGrafter"/>
</dbReference>
<evidence type="ECO:0000259" key="6">
    <source>
        <dbReference type="PROSITE" id="PS51443"/>
    </source>
</evidence>
<dbReference type="InterPro" id="IPR015407">
    <property type="entry name" value="Phytochelatin_synthase_C"/>
</dbReference>
<keyword evidence="3" id="KW-0808">Transferase</keyword>
<dbReference type="EMBL" id="JAQQAF010000006">
    <property type="protein sequence ID" value="KAJ8478384.1"/>
    <property type="molecule type" value="Genomic_DNA"/>
</dbReference>
<dbReference type="Pfam" id="PF05023">
    <property type="entry name" value="Phytochelatin"/>
    <property type="match status" value="1"/>
</dbReference>
<evidence type="ECO:0000256" key="3">
    <source>
        <dbReference type="ARBA" id="ARBA00022679"/>
    </source>
</evidence>
<keyword evidence="5" id="KW-0012">Acyltransferase</keyword>
<keyword evidence="8" id="KW-1185">Reference proteome</keyword>
<dbReference type="Proteomes" id="UP001222027">
    <property type="component" value="Unassembled WGS sequence"/>
</dbReference>
<reference evidence="7 8" key="1">
    <citation type="submission" date="2022-12" db="EMBL/GenBank/DDBJ databases">
        <title>Chromosome-scale assembly of the Ensete ventricosum genome.</title>
        <authorList>
            <person name="Dussert Y."/>
            <person name="Stocks J."/>
            <person name="Wendawek A."/>
            <person name="Woldeyes F."/>
            <person name="Nichols R.A."/>
            <person name="Borrell J.S."/>
        </authorList>
    </citation>
    <scope>NUCLEOTIDE SEQUENCE [LARGE SCALE GENOMIC DNA]</scope>
    <source>
        <strain evidence="8">cv. Maze</strain>
        <tissue evidence="7">Seeds</tissue>
    </source>
</reference>
<dbReference type="InterPro" id="IPR040409">
    <property type="entry name" value="PCS-like"/>
</dbReference>
<evidence type="ECO:0000256" key="2">
    <source>
        <dbReference type="ARBA" id="ARBA00022539"/>
    </source>
</evidence>
<evidence type="ECO:0000313" key="7">
    <source>
        <dbReference type="EMBL" id="KAJ8478384.1"/>
    </source>
</evidence>
<evidence type="ECO:0000256" key="4">
    <source>
        <dbReference type="ARBA" id="ARBA00022723"/>
    </source>
</evidence>
<sequence>MAAAGLYRRKLPSPPAIEFASPEGKRLFTEAYQSGTMEGFFKLISHFQTQSEPAYCGLATLAMVLNALAIDPGRKWKGPWRWYDESMLDCCEPLEKIKVEGITFGTVACLAQCAGAEVKAFRTNQSTIDDFRAHVIKCTSSEDCHLIVSYHRKPFNQTGTGHFSPIGGYHAESDMALILDVARFKYPPHWVPLALLWEAMDTIDKTTGRPRGFMLISIHQKVPSLLYTLSCRDERWVTMAKYSMDEVPILLKSEDLKSVPQVLSLLLKSFSACAGYFIKWVAEVRQQDENGSSFSNEDKGRLAAKEEILQQVHDTELFKCVTDLLSSLNSNPKLEEKHSLLEIAANVCCQGAALLSGELTSSSGICSRTCIKCFKVNDDKSTTVVSGTVVSSGNQHEVDLQVPVSKATTGCCCNSTPNNCTVMHPASIDVLTVLLLALPPNTWLNIKDKSLLSEIQGLVLTDNLPDALQQEKVRDGVMIGLFLCDQDYENDGWNLFPKPKTRKQILDGGFLNSTRIHPTCVPFLPATHGGDRLPVRLPSFLGRAAAIGCRYPLTCRSAVVSRHKRFE</sequence>
<gene>
    <name evidence="7" type="ORF">OPV22_022111</name>
</gene>
<name>A0AAV8QEU8_ENSVE</name>
<dbReference type="InterPro" id="IPR038156">
    <property type="entry name" value="PCS_N_sf"/>
</dbReference>